<name>A0A210Q3W5_MIZYE</name>
<dbReference type="EMBL" id="NEDP02005103">
    <property type="protein sequence ID" value="OWF43433.1"/>
    <property type="molecule type" value="Genomic_DNA"/>
</dbReference>
<dbReference type="SUPFAM" id="SSF49695">
    <property type="entry name" value="gamma-Crystallin-like"/>
    <property type="match status" value="1"/>
</dbReference>
<comment type="caution">
    <text evidence="4">The sequence shown here is derived from an EMBL/GenBank/DDBJ whole genome shotgun (WGS) entry which is preliminary data.</text>
</comment>
<protein>
    <submittedName>
        <fullName evidence="4">Beta-crystallin B2</fullName>
    </submittedName>
</protein>
<keyword evidence="2" id="KW-0677">Repeat</keyword>
<gene>
    <name evidence="4" type="ORF">KP79_PYT21636</name>
</gene>
<evidence type="ECO:0000259" key="3">
    <source>
        <dbReference type="PROSITE" id="PS50915"/>
    </source>
</evidence>
<dbReference type="Pfam" id="PF00030">
    <property type="entry name" value="Crystall"/>
    <property type="match status" value="2"/>
</dbReference>
<dbReference type="InterPro" id="IPR001064">
    <property type="entry name" value="Beta/gamma_crystallin"/>
</dbReference>
<dbReference type="AlphaFoldDB" id="A0A210Q3W5"/>
<dbReference type="OrthoDB" id="8688215at2759"/>
<dbReference type="PANTHER" id="PTHR11818">
    <property type="entry name" value="BETA/GAMMA CRYSTALLIN"/>
    <property type="match status" value="1"/>
</dbReference>
<dbReference type="Gene3D" id="2.60.20.10">
    <property type="entry name" value="Crystallins"/>
    <property type="match status" value="2"/>
</dbReference>
<evidence type="ECO:0000256" key="2">
    <source>
        <dbReference type="ARBA" id="ARBA00022737"/>
    </source>
</evidence>
<feature type="domain" description="Beta/gamma crystallin 'Greek key'" evidence="3">
    <location>
        <begin position="50"/>
        <end position="88"/>
    </location>
</feature>
<reference evidence="4 5" key="1">
    <citation type="journal article" date="2017" name="Nat. Ecol. Evol.">
        <title>Scallop genome provides insights into evolution of bilaterian karyotype and development.</title>
        <authorList>
            <person name="Wang S."/>
            <person name="Zhang J."/>
            <person name="Jiao W."/>
            <person name="Li J."/>
            <person name="Xun X."/>
            <person name="Sun Y."/>
            <person name="Guo X."/>
            <person name="Huan P."/>
            <person name="Dong B."/>
            <person name="Zhang L."/>
            <person name="Hu X."/>
            <person name="Sun X."/>
            <person name="Wang J."/>
            <person name="Zhao C."/>
            <person name="Wang Y."/>
            <person name="Wang D."/>
            <person name="Huang X."/>
            <person name="Wang R."/>
            <person name="Lv J."/>
            <person name="Li Y."/>
            <person name="Zhang Z."/>
            <person name="Liu B."/>
            <person name="Lu W."/>
            <person name="Hui Y."/>
            <person name="Liang J."/>
            <person name="Zhou Z."/>
            <person name="Hou R."/>
            <person name="Li X."/>
            <person name="Liu Y."/>
            <person name="Li H."/>
            <person name="Ning X."/>
            <person name="Lin Y."/>
            <person name="Zhao L."/>
            <person name="Xing Q."/>
            <person name="Dou J."/>
            <person name="Li Y."/>
            <person name="Mao J."/>
            <person name="Guo H."/>
            <person name="Dou H."/>
            <person name="Li T."/>
            <person name="Mu C."/>
            <person name="Jiang W."/>
            <person name="Fu Q."/>
            <person name="Fu X."/>
            <person name="Miao Y."/>
            <person name="Liu J."/>
            <person name="Yu Q."/>
            <person name="Li R."/>
            <person name="Liao H."/>
            <person name="Li X."/>
            <person name="Kong Y."/>
            <person name="Jiang Z."/>
            <person name="Chourrout D."/>
            <person name="Li R."/>
            <person name="Bao Z."/>
        </authorList>
    </citation>
    <scope>NUCLEOTIDE SEQUENCE [LARGE SCALE GENOMIC DNA]</scope>
    <source>
        <strain evidence="4 5">PY_sf001</strain>
    </source>
</reference>
<feature type="domain" description="Beta/gamma crystallin 'Greek key'" evidence="3">
    <location>
        <begin position="136"/>
        <end position="179"/>
    </location>
</feature>
<organism evidence="4 5">
    <name type="scientific">Mizuhopecten yessoensis</name>
    <name type="common">Japanese scallop</name>
    <name type="synonym">Patinopecten yessoensis</name>
    <dbReference type="NCBI Taxonomy" id="6573"/>
    <lineage>
        <taxon>Eukaryota</taxon>
        <taxon>Metazoa</taxon>
        <taxon>Spiralia</taxon>
        <taxon>Lophotrochozoa</taxon>
        <taxon>Mollusca</taxon>
        <taxon>Bivalvia</taxon>
        <taxon>Autobranchia</taxon>
        <taxon>Pteriomorphia</taxon>
        <taxon>Pectinida</taxon>
        <taxon>Pectinoidea</taxon>
        <taxon>Pectinidae</taxon>
        <taxon>Mizuhopecten</taxon>
    </lineage>
</organism>
<evidence type="ECO:0000313" key="4">
    <source>
        <dbReference type="EMBL" id="OWF43433.1"/>
    </source>
</evidence>
<comment type="similarity">
    <text evidence="1">Belongs to the beta/gamma-crystallin family.</text>
</comment>
<dbReference type="Proteomes" id="UP000242188">
    <property type="component" value="Unassembled WGS sequence"/>
</dbReference>
<sequence length="180" mass="19861">MSAPGAIGPQITVYAQPNYKGALKTCYGPEYNLAFTGFDNRIASLEVTRGVWILYEEDHFGGNIYVVWEGQKINNLPMRSTSSLKPIEVHFPEDHSITLHNGPSFTGANKTFTSENPNLIGSGFQDSVISVVVDSGAWVCYEHINYGGHQYLFTRGAYNGSSSEGHFENNKMSSLKPIVF</sequence>
<evidence type="ECO:0000313" key="5">
    <source>
        <dbReference type="Proteomes" id="UP000242188"/>
    </source>
</evidence>
<evidence type="ECO:0000256" key="1">
    <source>
        <dbReference type="ARBA" id="ARBA00009646"/>
    </source>
</evidence>
<dbReference type="InterPro" id="IPR050252">
    <property type="entry name" value="Beta/Gamma-Crystallin"/>
</dbReference>
<accession>A0A210Q3W5</accession>
<dbReference type="PROSITE" id="PS50915">
    <property type="entry name" value="CRYSTALLIN_BETA_GAMMA"/>
    <property type="match status" value="2"/>
</dbReference>
<dbReference type="PANTHER" id="PTHR11818:SF42">
    <property type="entry name" value="VOLTAGE-GATED HYDROGEN CHANNEL 1"/>
    <property type="match status" value="1"/>
</dbReference>
<proteinExistence type="inferred from homology"/>
<keyword evidence="5" id="KW-1185">Reference proteome</keyword>
<dbReference type="InterPro" id="IPR011024">
    <property type="entry name" value="G_crystallin-like"/>
</dbReference>
<dbReference type="SMART" id="SM00247">
    <property type="entry name" value="XTALbg"/>
    <property type="match status" value="2"/>
</dbReference>